<dbReference type="EMBL" id="LT607756">
    <property type="protein sequence ID" value="SCG86252.1"/>
    <property type="molecule type" value="Genomic_DNA"/>
</dbReference>
<dbReference type="InterPro" id="IPR029044">
    <property type="entry name" value="Nucleotide-diphossugar_trans"/>
</dbReference>
<keyword evidence="5" id="KW-0472">Membrane</keyword>
<dbReference type="GO" id="GO:0016757">
    <property type="term" value="F:glycosyltransferase activity"/>
    <property type="evidence" value="ECO:0007669"/>
    <property type="project" value="UniProtKB-KW"/>
</dbReference>
<evidence type="ECO:0000313" key="8">
    <source>
        <dbReference type="Proteomes" id="UP000094707"/>
    </source>
</evidence>
<reference evidence="7 8" key="1">
    <citation type="submission" date="2016-08" db="EMBL/GenBank/DDBJ databases">
        <authorList>
            <person name="Seilhamer J.J."/>
        </authorList>
    </citation>
    <scope>NUCLEOTIDE SEQUENCE [LARGE SCALE GENOMIC DNA]</scope>
    <source>
        <strain evidence="7">Buetzberg</strain>
    </source>
</reference>
<evidence type="ECO:0000256" key="5">
    <source>
        <dbReference type="ARBA" id="ARBA00023136"/>
    </source>
</evidence>
<dbReference type="KEGG" id="mcub:MCBB_1697"/>
<dbReference type="Proteomes" id="UP000094707">
    <property type="component" value="Chromosome I"/>
</dbReference>
<evidence type="ECO:0000256" key="1">
    <source>
        <dbReference type="ARBA" id="ARBA00004236"/>
    </source>
</evidence>
<dbReference type="SUPFAM" id="SSF53448">
    <property type="entry name" value="Nucleotide-diphospho-sugar transferases"/>
    <property type="match status" value="1"/>
</dbReference>
<evidence type="ECO:0000256" key="4">
    <source>
        <dbReference type="ARBA" id="ARBA00022679"/>
    </source>
</evidence>
<dbReference type="Pfam" id="PF00535">
    <property type="entry name" value="Glycos_transf_2"/>
    <property type="match status" value="1"/>
</dbReference>
<keyword evidence="8" id="KW-1185">Reference proteome</keyword>
<dbReference type="Gene3D" id="3.90.550.10">
    <property type="entry name" value="Spore Coat Polysaccharide Biosynthesis Protein SpsA, Chain A"/>
    <property type="match status" value="1"/>
</dbReference>
<proteinExistence type="predicted"/>
<evidence type="ECO:0000313" key="7">
    <source>
        <dbReference type="EMBL" id="SCG86252.1"/>
    </source>
</evidence>
<accession>A0A1D3L3M7</accession>
<comment type="subcellular location">
    <subcellularLocation>
        <location evidence="1">Cell membrane</location>
    </subcellularLocation>
</comment>
<dbReference type="EC" id="2.4.-.-" evidence="7"/>
<evidence type="ECO:0000259" key="6">
    <source>
        <dbReference type="Pfam" id="PF00535"/>
    </source>
</evidence>
<dbReference type="SUPFAM" id="SSF53756">
    <property type="entry name" value="UDP-Glycosyltransferase/glycogen phosphorylase"/>
    <property type="match status" value="1"/>
</dbReference>
<feature type="domain" description="Glycosyltransferase 2-like" evidence="6">
    <location>
        <begin position="4"/>
        <end position="135"/>
    </location>
</feature>
<evidence type="ECO:0000256" key="3">
    <source>
        <dbReference type="ARBA" id="ARBA00022676"/>
    </source>
</evidence>
<keyword evidence="4 7" id="KW-0808">Transferase</keyword>
<dbReference type="PANTHER" id="PTHR43646:SF2">
    <property type="entry name" value="GLYCOSYLTRANSFERASE 2-LIKE DOMAIN-CONTAINING PROTEIN"/>
    <property type="match status" value="1"/>
</dbReference>
<gene>
    <name evidence="7" type="primary">yfnE3</name>
    <name evidence="7" type="ORF">MCBB_1697</name>
</gene>
<dbReference type="NCBIfam" id="TIGR00661">
    <property type="entry name" value="MJ1255"/>
    <property type="match status" value="1"/>
</dbReference>
<dbReference type="PATRIC" id="fig|129848.4.peg.1737"/>
<dbReference type="Pfam" id="PF13528">
    <property type="entry name" value="Glyco_trans_1_3"/>
    <property type="match status" value="1"/>
</dbReference>
<keyword evidence="2" id="KW-1003">Cell membrane</keyword>
<organism evidence="7 8">
    <name type="scientific">Methanobacterium congolense</name>
    <dbReference type="NCBI Taxonomy" id="118062"/>
    <lineage>
        <taxon>Archaea</taxon>
        <taxon>Methanobacteriati</taxon>
        <taxon>Methanobacteriota</taxon>
        <taxon>Methanomada group</taxon>
        <taxon>Methanobacteria</taxon>
        <taxon>Methanobacteriales</taxon>
        <taxon>Methanobacteriaceae</taxon>
        <taxon>Methanobacterium</taxon>
    </lineage>
</organism>
<dbReference type="AlphaFoldDB" id="A0A1D3L3M7"/>
<dbReference type="PANTHER" id="PTHR43646">
    <property type="entry name" value="GLYCOSYLTRANSFERASE"/>
    <property type="match status" value="1"/>
</dbReference>
<dbReference type="OrthoDB" id="46222at2157"/>
<protein>
    <submittedName>
        <fullName evidence="7">Putative glycosyltransferase YfnE</fullName>
        <ecNumber evidence="7">2.4.-.-</ecNumber>
    </submittedName>
</protein>
<dbReference type="InterPro" id="IPR005262">
    <property type="entry name" value="MJ1255-like"/>
</dbReference>
<dbReference type="Gene3D" id="3.40.50.2000">
    <property type="entry name" value="Glycogen Phosphorylase B"/>
    <property type="match status" value="1"/>
</dbReference>
<keyword evidence="3 7" id="KW-0328">Glycosyltransferase</keyword>
<dbReference type="GeneID" id="30412534"/>
<sequence length="598" mass="68304">MKLSIIIPTYNEEEYLPKLLESIKNQNFKDEYEVIVADAGSKDRTREIAESYNCKVVEGGLPALGRNRGAEASSGDYLLFLDSDVILTEGYLESALEEFTQKDLGIAITQMIPLSDSKIDKISHDFANFFMRSVESIKPHGAGCYGILTRRDLHDAVDGFDESIDFGEDTDYIEKIAKISSFRVLRKPKLLVSIRRLEKEGRKAIAFKYAKSTIYQFSGRKITAEDLDYDFDYSNEKQLTERTTGKKRIIYSLCGEGMGHAIRSGVVIKQLSKKYDVVVFASDRAYQYISKKHDKVYEIGGFNTVYEDNEVSNSKTFVKGMKGLPGDLKNNLRLMHGVVKEFKPHVIVSDFEFYANLLSKIVKIPLISIDNISVLTQCELDVPKKYRGDRLKAEGVAYSFITMPKKYIITSFFRAPLKNPEKAEMFSPILREEILNLKPETGDHILVYQTSTSNKKLLELLKSVGIKCIVYGFNQDKEDGSLRFKKFNEDEFYTDLASCRAIITNGGFTLITEALYLKKPILSVPVKKQFEQILNAIYIERMGYGEFHEEITEDVLMNFLENLDQYRGKLEESDTSEGNQEILEELERTIEKYALDFD</sequence>
<dbReference type="RefSeq" id="WP_071907330.1">
    <property type="nucleotide sequence ID" value="NZ_LT607756.1"/>
</dbReference>
<dbReference type="STRING" id="118062.MCBB_1697"/>
<dbReference type="GO" id="GO:0005886">
    <property type="term" value="C:plasma membrane"/>
    <property type="evidence" value="ECO:0007669"/>
    <property type="project" value="UniProtKB-SubCell"/>
</dbReference>
<dbReference type="InterPro" id="IPR001173">
    <property type="entry name" value="Glyco_trans_2-like"/>
</dbReference>
<evidence type="ECO:0000256" key="2">
    <source>
        <dbReference type="ARBA" id="ARBA00022475"/>
    </source>
</evidence>
<name>A0A1D3L3M7_9EURY</name>